<dbReference type="PROSITE" id="PS50994">
    <property type="entry name" value="INTEGRASE"/>
    <property type="match status" value="1"/>
</dbReference>
<keyword evidence="8" id="KW-0694">RNA-binding</keyword>
<evidence type="ECO:0000313" key="16">
    <source>
        <dbReference type="EMBL" id="MBW0518018.1"/>
    </source>
</evidence>
<dbReference type="GO" id="GO:0046872">
    <property type="term" value="F:metal ion binding"/>
    <property type="evidence" value="ECO:0007669"/>
    <property type="project" value="UniProtKB-KW"/>
</dbReference>
<dbReference type="AlphaFoldDB" id="A0A9Q3HUS9"/>
<dbReference type="GO" id="GO:0005634">
    <property type="term" value="C:nucleus"/>
    <property type="evidence" value="ECO:0007669"/>
    <property type="project" value="UniProtKB-ARBA"/>
</dbReference>
<feature type="domain" description="Integrase catalytic" evidence="15">
    <location>
        <begin position="108"/>
        <end position="269"/>
    </location>
</feature>
<protein>
    <recommendedName>
        <fullName evidence="15">Integrase catalytic domain-containing protein</fullName>
    </recommendedName>
</protein>
<keyword evidence="17" id="KW-1185">Reference proteome</keyword>
<dbReference type="GO" id="GO:0032196">
    <property type="term" value="P:transposition"/>
    <property type="evidence" value="ECO:0007669"/>
    <property type="project" value="UniProtKB-KW"/>
</dbReference>
<evidence type="ECO:0000313" key="17">
    <source>
        <dbReference type="Proteomes" id="UP000765509"/>
    </source>
</evidence>
<reference evidence="16" key="1">
    <citation type="submission" date="2021-03" db="EMBL/GenBank/DDBJ databases">
        <title>Draft genome sequence of rust myrtle Austropuccinia psidii MF-1, a brazilian biotype.</title>
        <authorList>
            <person name="Quecine M.C."/>
            <person name="Pachon D.M.R."/>
            <person name="Bonatelli M.L."/>
            <person name="Correr F.H."/>
            <person name="Franceschini L.M."/>
            <person name="Leite T.F."/>
            <person name="Margarido G.R.A."/>
            <person name="Almeida C.A."/>
            <person name="Ferrarezi J.A."/>
            <person name="Labate C.A."/>
        </authorList>
    </citation>
    <scope>NUCLEOTIDE SEQUENCE</scope>
    <source>
        <strain evidence="16">MF-1</strain>
    </source>
</reference>
<keyword evidence="5" id="KW-0255">Endonuclease</keyword>
<comment type="catalytic activity">
    <reaction evidence="14">
        <text>DNA(n) + a 2'-deoxyribonucleoside 5'-triphosphate = DNA(n+1) + diphosphate</text>
        <dbReference type="Rhea" id="RHEA:22508"/>
        <dbReference type="Rhea" id="RHEA-COMP:17339"/>
        <dbReference type="Rhea" id="RHEA-COMP:17340"/>
        <dbReference type="ChEBI" id="CHEBI:33019"/>
        <dbReference type="ChEBI" id="CHEBI:61560"/>
        <dbReference type="ChEBI" id="CHEBI:173112"/>
        <dbReference type="EC" id="2.7.7.7"/>
    </reaction>
</comment>
<evidence type="ECO:0000256" key="7">
    <source>
        <dbReference type="ARBA" id="ARBA00022842"/>
    </source>
</evidence>
<evidence type="ECO:0000256" key="8">
    <source>
        <dbReference type="ARBA" id="ARBA00022884"/>
    </source>
</evidence>
<dbReference type="GO" id="GO:0003723">
    <property type="term" value="F:RNA binding"/>
    <property type="evidence" value="ECO:0007669"/>
    <property type="project" value="UniProtKB-KW"/>
</dbReference>
<evidence type="ECO:0000256" key="14">
    <source>
        <dbReference type="ARBA" id="ARBA00049244"/>
    </source>
</evidence>
<dbReference type="GO" id="GO:0016787">
    <property type="term" value="F:hydrolase activity"/>
    <property type="evidence" value="ECO:0007669"/>
    <property type="project" value="UniProtKB-KW"/>
</dbReference>
<dbReference type="OrthoDB" id="2640446at2759"/>
<keyword evidence="4" id="KW-0479">Metal-binding</keyword>
<keyword evidence="2" id="KW-0548">Nucleotidyltransferase</keyword>
<evidence type="ECO:0000256" key="11">
    <source>
        <dbReference type="ARBA" id="ARBA00022932"/>
    </source>
</evidence>
<dbReference type="SUPFAM" id="SSF53098">
    <property type="entry name" value="Ribonuclease H-like"/>
    <property type="match status" value="1"/>
</dbReference>
<proteinExistence type="predicted"/>
<evidence type="ECO:0000256" key="6">
    <source>
        <dbReference type="ARBA" id="ARBA00022801"/>
    </source>
</evidence>
<keyword evidence="1" id="KW-0815">Transposition</keyword>
<accession>A0A9Q3HUS9</accession>
<dbReference type="PANTHER" id="PTHR42648:SF11">
    <property type="entry name" value="TRANSPOSON TY4-P GAG-POL POLYPROTEIN"/>
    <property type="match status" value="1"/>
</dbReference>
<comment type="catalytic activity">
    <reaction evidence="13">
        <text>DNA(n) + a 2'-deoxyribonucleoside 5'-triphosphate = DNA(n+1) + diphosphate</text>
        <dbReference type="Rhea" id="RHEA:22508"/>
        <dbReference type="Rhea" id="RHEA-COMP:17339"/>
        <dbReference type="Rhea" id="RHEA-COMP:17340"/>
        <dbReference type="ChEBI" id="CHEBI:33019"/>
        <dbReference type="ChEBI" id="CHEBI:61560"/>
        <dbReference type="ChEBI" id="CHEBI:173112"/>
        <dbReference type="EC" id="2.7.7.49"/>
    </reaction>
</comment>
<gene>
    <name evidence="16" type="ORF">O181_057733</name>
</gene>
<name>A0A9Q3HUS9_9BASI</name>
<sequence>MMLSLVVRDHLVTTTFHNDCWWMNVTVGEETSSPPLIAMNPLSFPVTSKLSFREWHVRLGHASDKVVRYFLKKHVPSFEIKSWKLFYCKVCAKSKSTHQLAKVCVDVPMDQPLDLLVSNIMGPFSQDPQGFWYLLTIHNHVSTYSIVYLLKWRSDAPAAIAHLAVQLGTSPKALRTNNAREFVSVSLTTALSKVGISLHPLLPYLLQENGEAKHLNRTLADMARAMLSESGMPDRFWQFAYALACYLHNRLPNRQCPSSSPHQVLYGRSPSIATLYPFGEKDIVHIPAVRQPNKLAERGIECQLLKPLLTSGGWLLWDPASNWMIHLESAVPTELYFEHKEKAINSMPLAKDISVPEILKQALVGPINTTGNRRASTSLIK</sequence>
<evidence type="ECO:0000256" key="10">
    <source>
        <dbReference type="ARBA" id="ARBA00022918"/>
    </source>
</evidence>
<evidence type="ECO:0000256" key="3">
    <source>
        <dbReference type="ARBA" id="ARBA00022722"/>
    </source>
</evidence>
<dbReference type="InterPro" id="IPR039537">
    <property type="entry name" value="Retrotran_Ty1/copia-like"/>
</dbReference>
<evidence type="ECO:0000259" key="15">
    <source>
        <dbReference type="PROSITE" id="PS50994"/>
    </source>
</evidence>
<dbReference type="GO" id="GO:0004519">
    <property type="term" value="F:endonuclease activity"/>
    <property type="evidence" value="ECO:0007669"/>
    <property type="project" value="UniProtKB-KW"/>
</dbReference>
<evidence type="ECO:0000256" key="4">
    <source>
        <dbReference type="ARBA" id="ARBA00022723"/>
    </source>
</evidence>
<dbReference type="PANTHER" id="PTHR42648">
    <property type="entry name" value="TRANSPOSASE, PUTATIVE-RELATED"/>
    <property type="match status" value="1"/>
</dbReference>
<dbReference type="InterPro" id="IPR036397">
    <property type="entry name" value="RNaseH_sf"/>
</dbReference>
<keyword evidence="11" id="KW-0808">Transferase</keyword>
<evidence type="ECO:0000256" key="2">
    <source>
        <dbReference type="ARBA" id="ARBA00022695"/>
    </source>
</evidence>
<keyword evidence="9" id="KW-0229">DNA integration</keyword>
<dbReference type="GO" id="GO:0015074">
    <property type="term" value="P:DNA integration"/>
    <property type="evidence" value="ECO:0007669"/>
    <property type="project" value="UniProtKB-KW"/>
</dbReference>
<organism evidence="16 17">
    <name type="scientific">Austropuccinia psidii MF-1</name>
    <dbReference type="NCBI Taxonomy" id="1389203"/>
    <lineage>
        <taxon>Eukaryota</taxon>
        <taxon>Fungi</taxon>
        <taxon>Dikarya</taxon>
        <taxon>Basidiomycota</taxon>
        <taxon>Pucciniomycotina</taxon>
        <taxon>Pucciniomycetes</taxon>
        <taxon>Pucciniales</taxon>
        <taxon>Sphaerophragmiaceae</taxon>
        <taxon>Austropuccinia</taxon>
    </lineage>
</organism>
<comment type="caution">
    <text evidence="16">The sequence shown here is derived from an EMBL/GenBank/DDBJ whole genome shotgun (WGS) entry which is preliminary data.</text>
</comment>
<keyword evidence="12" id="KW-0233">DNA recombination</keyword>
<dbReference type="GO" id="GO:0003887">
    <property type="term" value="F:DNA-directed DNA polymerase activity"/>
    <property type="evidence" value="ECO:0007669"/>
    <property type="project" value="UniProtKB-KW"/>
</dbReference>
<dbReference type="EMBL" id="AVOT02026337">
    <property type="protein sequence ID" value="MBW0518018.1"/>
    <property type="molecule type" value="Genomic_DNA"/>
</dbReference>
<keyword evidence="7" id="KW-0460">Magnesium</keyword>
<dbReference type="Gene3D" id="3.30.420.10">
    <property type="entry name" value="Ribonuclease H-like superfamily/Ribonuclease H"/>
    <property type="match status" value="1"/>
</dbReference>
<keyword evidence="11" id="KW-0239">DNA-directed DNA polymerase</keyword>
<keyword evidence="6" id="KW-0378">Hydrolase</keyword>
<keyword evidence="10" id="KW-0695">RNA-directed DNA polymerase</keyword>
<dbReference type="GO" id="GO:0006310">
    <property type="term" value="P:DNA recombination"/>
    <property type="evidence" value="ECO:0007669"/>
    <property type="project" value="UniProtKB-KW"/>
</dbReference>
<evidence type="ECO:0000256" key="13">
    <source>
        <dbReference type="ARBA" id="ARBA00048173"/>
    </source>
</evidence>
<evidence type="ECO:0000256" key="9">
    <source>
        <dbReference type="ARBA" id="ARBA00022908"/>
    </source>
</evidence>
<dbReference type="GO" id="GO:0003964">
    <property type="term" value="F:RNA-directed DNA polymerase activity"/>
    <property type="evidence" value="ECO:0007669"/>
    <property type="project" value="UniProtKB-KW"/>
</dbReference>
<evidence type="ECO:0000256" key="5">
    <source>
        <dbReference type="ARBA" id="ARBA00022759"/>
    </source>
</evidence>
<evidence type="ECO:0000256" key="12">
    <source>
        <dbReference type="ARBA" id="ARBA00023172"/>
    </source>
</evidence>
<evidence type="ECO:0000256" key="1">
    <source>
        <dbReference type="ARBA" id="ARBA00022578"/>
    </source>
</evidence>
<dbReference type="Proteomes" id="UP000765509">
    <property type="component" value="Unassembled WGS sequence"/>
</dbReference>
<dbReference type="InterPro" id="IPR001584">
    <property type="entry name" value="Integrase_cat-core"/>
</dbReference>
<dbReference type="InterPro" id="IPR012337">
    <property type="entry name" value="RNaseH-like_sf"/>
</dbReference>
<keyword evidence="3" id="KW-0540">Nuclease</keyword>